<dbReference type="Proteomes" id="UP000323386">
    <property type="component" value="Unassembled WGS sequence"/>
</dbReference>
<feature type="compositionally biased region" description="Basic residues" evidence="1">
    <location>
        <begin position="360"/>
        <end position="370"/>
    </location>
</feature>
<feature type="region of interest" description="Disordered" evidence="1">
    <location>
        <begin position="196"/>
        <end position="244"/>
    </location>
</feature>
<name>A0A5C3F5N1_9BASI</name>
<dbReference type="EMBL" id="OOIP01000011">
    <property type="protein sequence ID" value="SPO38729.1"/>
    <property type="molecule type" value="Genomic_DNA"/>
</dbReference>
<keyword evidence="2" id="KW-0732">Signal</keyword>
<reference evidence="3 4" key="1">
    <citation type="submission" date="2018-03" db="EMBL/GenBank/DDBJ databases">
        <authorList>
            <person name="Guldener U."/>
        </authorList>
    </citation>
    <scope>NUCLEOTIDE SEQUENCE [LARGE SCALE GENOMIC DNA]</scope>
    <source>
        <strain evidence="3 4">DAOM196992</strain>
    </source>
</reference>
<dbReference type="AlphaFoldDB" id="A0A5C3F5N1"/>
<evidence type="ECO:0000313" key="3">
    <source>
        <dbReference type="EMBL" id="SPO38729.1"/>
    </source>
</evidence>
<feature type="region of interest" description="Disordered" evidence="1">
    <location>
        <begin position="75"/>
        <end position="102"/>
    </location>
</feature>
<feature type="chain" id="PRO_5023070618" evidence="2">
    <location>
        <begin position="21"/>
        <end position="523"/>
    </location>
</feature>
<gene>
    <name evidence="3" type="ORF">PSFLO_04208</name>
</gene>
<organism evidence="3 4">
    <name type="scientific">Pseudozyma flocculosa</name>
    <dbReference type="NCBI Taxonomy" id="84751"/>
    <lineage>
        <taxon>Eukaryota</taxon>
        <taxon>Fungi</taxon>
        <taxon>Dikarya</taxon>
        <taxon>Basidiomycota</taxon>
        <taxon>Ustilaginomycotina</taxon>
        <taxon>Ustilaginomycetes</taxon>
        <taxon>Ustilaginales</taxon>
        <taxon>Ustilaginaceae</taxon>
        <taxon>Pseudozyma</taxon>
    </lineage>
</organism>
<evidence type="ECO:0000313" key="4">
    <source>
        <dbReference type="Proteomes" id="UP000323386"/>
    </source>
</evidence>
<accession>A0A5C3F5N1</accession>
<evidence type="ECO:0000256" key="1">
    <source>
        <dbReference type="SAM" id="MobiDB-lite"/>
    </source>
</evidence>
<feature type="region of interest" description="Disordered" evidence="1">
    <location>
        <begin position="305"/>
        <end position="402"/>
    </location>
</feature>
<feature type="compositionally biased region" description="Polar residues" evidence="1">
    <location>
        <begin position="75"/>
        <end position="91"/>
    </location>
</feature>
<sequence length="523" mass="55140">MQPFALLCLHLAAFASSSVGSFATAPRKATGLLREPTSNFAHFLPTSPAPFAIDSEPARTENARVVFWTIASTTPSRSVAPSPSRTTTTALAPNPRLRPRHFDELPADTWPATRYLIALGMILALLTDDNVADACGSDDDDDDNNHKIAHDGAQPVARAVIGPAPVEQEPAVVDAEFLSYVLDDGIEAIDDETGRIIVPPGDNAGAALDDPGPALAINSPVEQDSKPLGGTDADQTDPADGEPAWDRLEPLLADIAIASTDEQQALDTDAGDRAALLVPDCALAVGSPIEQDIALVAEQEAAVANDDQGHAAASGARPEPAPDDGKNETIAGDSIAARVRARGPGARMRRCATYYEAPLRHKKRRRKRSRPQGDEAATIGQGDEATTMGQGDEATTIGQGDEVAMTTQGGEARRRLQQVKAVAAMPRRVDAMRRGQQAKAMAAMRRRIEATRRLQDVKNTSRLRLEQGSEAATSPGTGGERQDDELVPKPSDGAGLEACPARTGERSVAAECDNADIAFASEG</sequence>
<proteinExistence type="predicted"/>
<evidence type="ECO:0000256" key="2">
    <source>
        <dbReference type="SAM" id="SignalP"/>
    </source>
</evidence>
<feature type="compositionally biased region" description="Low complexity" evidence="1">
    <location>
        <begin position="336"/>
        <end position="346"/>
    </location>
</feature>
<keyword evidence="4" id="KW-1185">Reference proteome</keyword>
<feature type="signal peptide" evidence="2">
    <location>
        <begin position="1"/>
        <end position="20"/>
    </location>
</feature>
<protein>
    <submittedName>
        <fullName evidence="3">Uncharacterized protein</fullName>
    </submittedName>
</protein>
<feature type="region of interest" description="Disordered" evidence="1">
    <location>
        <begin position="452"/>
        <end position="507"/>
    </location>
</feature>